<evidence type="ECO:0000256" key="2">
    <source>
        <dbReference type="ARBA" id="ARBA00009347"/>
    </source>
</evidence>
<dbReference type="SUPFAM" id="SSF47203">
    <property type="entry name" value="Acyl-CoA dehydrogenase C-terminal domain-like"/>
    <property type="match status" value="1"/>
</dbReference>
<dbReference type="InterPro" id="IPR052161">
    <property type="entry name" value="Mycobact_Acyl-CoA_DH"/>
</dbReference>
<sequence length="369" mass="39540">MSFRDDVAEFLWTVRRPDGLTDYGPTPGPEHVAAGREWQAILAEHGYACLHWPAEHGGRDASVAEQAAFAEECARAGVPRQLSIVGPDLVGPVLMRFGTAGQNANFLPRIRTGADLWCQLFSEPGSGSDLASVSTKARQDGTGWIVDGQKVWTSGAEDADYGLLLARTGGPGRAGLSVFSVPMSAPGILVRPLRQMDGESKFNEVFFEGVRLDPACLIGEVGGGWQVATATLGRERLSLGANAVGMFKALAELESTAEEHNLLDATLSEDITKLWLRVWLLRTTWERAIDEGAEPGGASFSVLKLLTSETYRDIGDLGVSALGLAALEEDQPLVKRMLVGHAQTILGGTSEIQRNILAERVLGLPRGPK</sequence>
<proteinExistence type="inferred from homology"/>
<feature type="domain" description="Acyl-CoA dehydrogenase/oxidase C-terminal" evidence="7">
    <location>
        <begin position="222"/>
        <end position="362"/>
    </location>
</feature>
<dbReference type="InterPro" id="IPR046373">
    <property type="entry name" value="Acyl-CoA_Oxase/DH_mid-dom_sf"/>
</dbReference>
<evidence type="ECO:0000313" key="10">
    <source>
        <dbReference type="EMBL" id="MFD2421876.1"/>
    </source>
</evidence>
<dbReference type="Gene3D" id="1.20.140.10">
    <property type="entry name" value="Butyryl-CoA Dehydrogenase, subunit A, domain 3"/>
    <property type="match status" value="1"/>
</dbReference>
<name>A0ABW5G455_9PSEU</name>
<feature type="domain" description="Acyl-CoA oxidase/dehydrogenase middle" evidence="8">
    <location>
        <begin position="118"/>
        <end position="209"/>
    </location>
</feature>
<dbReference type="Gene3D" id="2.40.110.10">
    <property type="entry name" value="Butyryl-CoA Dehydrogenase, subunit A, domain 2"/>
    <property type="match status" value="1"/>
</dbReference>
<dbReference type="RefSeq" id="WP_378270688.1">
    <property type="nucleotide sequence ID" value="NZ_JBHUKR010000023.1"/>
</dbReference>
<comment type="caution">
    <text evidence="10">The sequence shown here is derived from an EMBL/GenBank/DDBJ whole genome shotgun (WGS) entry which is preliminary data.</text>
</comment>
<feature type="domain" description="Acyl-CoA dehydrogenase/oxidase N-terminal" evidence="9">
    <location>
        <begin position="36"/>
        <end position="113"/>
    </location>
</feature>
<evidence type="ECO:0000259" key="8">
    <source>
        <dbReference type="Pfam" id="PF02770"/>
    </source>
</evidence>
<evidence type="ECO:0000256" key="6">
    <source>
        <dbReference type="RuleBase" id="RU362125"/>
    </source>
</evidence>
<dbReference type="Pfam" id="PF02771">
    <property type="entry name" value="Acyl-CoA_dh_N"/>
    <property type="match status" value="1"/>
</dbReference>
<dbReference type="Gene3D" id="1.10.540.10">
    <property type="entry name" value="Acyl-CoA dehydrogenase/oxidase, N-terminal domain"/>
    <property type="match status" value="1"/>
</dbReference>
<evidence type="ECO:0000256" key="4">
    <source>
        <dbReference type="ARBA" id="ARBA00022827"/>
    </source>
</evidence>
<dbReference type="Proteomes" id="UP001597417">
    <property type="component" value="Unassembled WGS sequence"/>
</dbReference>
<accession>A0ABW5G455</accession>
<keyword evidence="5 6" id="KW-0560">Oxidoreductase</keyword>
<dbReference type="EMBL" id="JBHUKR010000023">
    <property type="protein sequence ID" value="MFD2421876.1"/>
    <property type="molecule type" value="Genomic_DNA"/>
</dbReference>
<dbReference type="InterPro" id="IPR006091">
    <property type="entry name" value="Acyl-CoA_Oxase/DH_mid-dom"/>
</dbReference>
<comment type="cofactor">
    <cofactor evidence="1 6">
        <name>FAD</name>
        <dbReference type="ChEBI" id="CHEBI:57692"/>
    </cofactor>
</comment>
<dbReference type="InterPro" id="IPR009100">
    <property type="entry name" value="AcylCoA_DH/oxidase_NM_dom_sf"/>
</dbReference>
<dbReference type="InterPro" id="IPR009075">
    <property type="entry name" value="AcylCo_DH/oxidase_C"/>
</dbReference>
<dbReference type="PANTHER" id="PTHR43292:SF4">
    <property type="entry name" value="ACYL-COA DEHYDROGENASE FADE34"/>
    <property type="match status" value="1"/>
</dbReference>
<evidence type="ECO:0000256" key="5">
    <source>
        <dbReference type="ARBA" id="ARBA00023002"/>
    </source>
</evidence>
<dbReference type="Pfam" id="PF02770">
    <property type="entry name" value="Acyl-CoA_dh_M"/>
    <property type="match status" value="1"/>
</dbReference>
<dbReference type="PANTHER" id="PTHR43292">
    <property type="entry name" value="ACYL-COA DEHYDROGENASE"/>
    <property type="match status" value="1"/>
</dbReference>
<dbReference type="SUPFAM" id="SSF56645">
    <property type="entry name" value="Acyl-CoA dehydrogenase NM domain-like"/>
    <property type="match status" value="1"/>
</dbReference>
<keyword evidence="3 6" id="KW-0285">Flavoprotein</keyword>
<gene>
    <name evidence="10" type="ORF">ACFSXZ_36665</name>
</gene>
<dbReference type="InterPro" id="IPR036250">
    <property type="entry name" value="AcylCo_DH-like_C"/>
</dbReference>
<dbReference type="InterPro" id="IPR013786">
    <property type="entry name" value="AcylCoA_DH/ox_N"/>
</dbReference>
<protein>
    <submittedName>
        <fullName evidence="10">Acyl-CoA dehydrogenase family protein</fullName>
    </submittedName>
</protein>
<evidence type="ECO:0000256" key="3">
    <source>
        <dbReference type="ARBA" id="ARBA00022630"/>
    </source>
</evidence>
<evidence type="ECO:0000313" key="11">
    <source>
        <dbReference type="Proteomes" id="UP001597417"/>
    </source>
</evidence>
<evidence type="ECO:0000259" key="7">
    <source>
        <dbReference type="Pfam" id="PF00441"/>
    </source>
</evidence>
<evidence type="ECO:0000256" key="1">
    <source>
        <dbReference type="ARBA" id="ARBA00001974"/>
    </source>
</evidence>
<keyword evidence="4 6" id="KW-0274">FAD</keyword>
<keyword evidence="11" id="KW-1185">Reference proteome</keyword>
<organism evidence="10 11">
    <name type="scientific">Amycolatopsis pigmentata</name>
    <dbReference type="NCBI Taxonomy" id="450801"/>
    <lineage>
        <taxon>Bacteria</taxon>
        <taxon>Bacillati</taxon>
        <taxon>Actinomycetota</taxon>
        <taxon>Actinomycetes</taxon>
        <taxon>Pseudonocardiales</taxon>
        <taxon>Pseudonocardiaceae</taxon>
        <taxon>Amycolatopsis</taxon>
    </lineage>
</organism>
<dbReference type="Pfam" id="PF00441">
    <property type="entry name" value="Acyl-CoA_dh_1"/>
    <property type="match status" value="1"/>
</dbReference>
<evidence type="ECO:0000259" key="9">
    <source>
        <dbReference type="Pfam" id="PF02771"/>
    </source>
</evidence>
<reference evidence="11" key="1">
    <citation type="journal article" date="2019" name="Int. J. Syst. Evol. Microbiol.">
        <title>The Global Catalogue of Microorganisms (GCM) 10K type strain sequencing project: providing services to taxonomists for standard genome sequencing and annotation.</title>
        <authorList>
            <consortium name="The Broad Institute Genomics Platform"/>
            <consortium name="The Broad Institute Genome Sequencing Center for Infectious Disease"/>
            <person name="Wu L."/>
            <person name="Ma J."/>
        </authorList>
    </citation>
    <scope>NUCLEOTIDE SEQUENCE [LARGE SCALE GENOMIC DNA]</scope>
    <source>
        <strain evidence="11">CGMCC 4.7645</strain>
    </source>
</reference>
<comment type="similarity">
    <text evidence="2 6">Belongs to the acyl-CoA dehydrogenase family.</text>
</comment>
<dbReference type="InterPro" id="IPR037069">
    <property type="entry name" value="AcylCoA_DH/ox_N_sf"/>
</dbReference>